<dbReference type="EnsemblMetazoa" id="MESCA006205-RA">
    <property type="protein sequence ID" value="MESCA006205-PA"/>
    <property type="gene ID" value="MESCA006205"/>
</dbReference>
<accession>T1GRC5</accession>
<dbReference type="HOGENOM" id="CLU_085834_2_0_1"/>
<dbReference type="OMA" id="YSHITAV"/>
<sequence length="190" mass="21149">MCDSKVNFRVGTSEDKPKVAQFMKKFFWPGEPICKSENLVISDEINDEAVSILELGTCTIAEDEAGNLIGLRLAEPRVPEDVEKKKVENPQNTLDKLGKLVYDLAIGAKVFEKYNVDKAMYSSALVVDENLGYPIYVCDCTSAFSAKACANLGFTEIFEIVFKDYQDESGKPVLHPDSPHDRAVVYVKIL</sequence>
<dbReference type="EMBL" id="CAQQ02150940">
    <property type="status" value="NOT_ANNOTATED_CDS"/>
    <property type="molecule type" value="Genomic_DNA"/>
</dbReference>
<dbReference type="Proteomes" id="UP000015102">
    <property type="component" value="Unassembled WGS sequence"/>
</dbReference>
<name>T1GRC5_MEGSC</name>
<evidence type="ECO:0000313" key="2">
    <source>
        <dbReference type="Proteomes" id="UP000015102"/>
    </source>
</evidence>
<evidence type="ECO:0000313" key="1">
    <source>
        <dbReference type="EnsemblMetazoa" id="MESCA006205-PA"/>
    </source>
</evidence>
<organism evidence="1 2">
    <name type="scientific">Megaselia scalaris</name>
    <name type="common">Humpbacked fly</name>
    <name type="synonym">Phora scalaris</name>
    <dbReference type="NCBI Taxonomy" id="36166"/>
    <lineage>
        <taxon>Eukaryota</taxon>
        <taxon>Metazoa</taxon>
        <taxon>Ecdysozoa</taxon>
        <taxon>Arthropoda</taxon>
        <taxon>Hexapoda</taxon>
        <taxon>Insecta</taxon>
        <taxon>Pterygota</taxon>
        <taxon>Neoptera</taxon>
        <taxon>Endopterygota</taxon>
        <taxon>Diptera</taxon>
        <taxon>Brachycera</taxon>
        <taxon>Muscomorpha</taxon>
        <taxon>Platypezoidea</taxon>
        <taxon>Phoridae</taxon>
        <taxon>Megaseliini</taxon>
        <taxon>Megaselia</taxon>
    </lineage>
</organism>
<dbReference type="STRING" id="36166.T1GRC5"/>
<proteinExistence type="predicted"/>
<protein>
    <recommendedName>
        <fullName evidence="3">N-acetyltransferase domain-containing protein</fullName>
    </recommendedName>
</protein>
<dbReference type="AlphaFoldDB" id="T1GRC5"/>
<dbReference type="PANTHER" id="PTHR20905:SF1">
    <property type="entry name" value="AT07410P-RELATED"/>
    <property type="match status" value="1"/>
</dbReference>
<dbReference type="PANTHER" id="PTHR20905">
    <property type="entry name" value="N-ACETYLTRANSFERASE-RELATED"/>
    <property type="match status" value="1"/>
</dbReference>
<reference evidence="1" key="2">
    <citation type="submission" date="2015-06" db="UniProtKB">
        <authorList>
            <consortium name="EnsemblMetazoa"/>
        </authorList>
    </citation>
    <scope>IDENTIFICATION</scope>
</reference>
<dbReference type="Gene3D" id="3.40.630.30">
    <property type="match status" value="2"/>
</dbReference>
<keyword evidence="2" id="KW-1185">Reference proteome</keyword>
<reference evidence="2" key="1">
    <citation type="submission" date="2013-02" db="EMBL/GenBank/DDBJ databases">
        <authorList>
            <person name="Hughes D."/>
        </authorList>
    </citation>
    <scope>NUCLEOTIDE SEQUENCE</scope>
    <source>
        <strain>Durham</strain>
        <strain evidence="2">NC isolate 2 -- Noor lab</strain>
    </source>
</reference>
<evidence type="ECO:0008006" key="3">
    <source>
        <dbReference type="Google" id="ProtNLM"/>
    </source>
</evidence>
<dbReference type="GO" id="GO:0008080">
    <property type="term" value="F:N-acetyltransferase activity"/>
    <property type="evidence" value="ECO:0007669"/>
    <property type="project" value="TreeGrafter"/>
</dbReference>